<evidence type="ECO:0000313" key="6">
    <source>
        <dbReference type="EMBL" id="CAH2761311.1"/>
    </source>
</evidence>
<dbReference type="EMBL" id="OW659477">
    <property type="protein sequence ID" value="CAH2761307.1"/>
    <property type="molecule type" value="Genomic_DNA"/>
</dbReference>
<dbReference type="Pfam" id="PF00392">
    <property type="entry name" value="GntR"/>
    <property type="match status" value="1"/>
</dbReference>
<name>A0AAU9VFU3_9FIRM</name>
<reference evidence="5" key="1">
    <citation type="submission" date="2022-04" db="EMBL/GenBank/DDBJ databases">
        <authorList>
            <person name="Forde T."/>
        </authorList>
    </citation>
    <scope>NUCLEOTIDE SEQUENCE</scope>
    <source>
        <strain evidence="5">A18Y016a</strain>
        <strain evidence="6">A18Y020d</strain>
    </source>
</reference>
<evidence type="ECO:0000256" key="1">
    <source>
        <dbReference type="ARBA" id="ARBA00023015"/>
    </source>
</evidence>
<dbReference type="EMBL" id="OW659496">
    <property type="protein sequence ID" value="CAH2761311.1"/>
    <property type="molecule type" value="Genomic_DNA"/>
</dbReference>
<dbReference type="Proteomes" id="UP001154111">
    <property type="component" value="Chromosome"/>
</dbReference>
<organism evidence="5 8">
    <name type="scientific">Erysipelothrix amsterdamensis</name>
    <dbReference type="NCBI Taxonomy" id="2929157"/>
    <lineage>
        <taxon>Bacteria</taxon>
        <taxon>Bacillati</taxon>
        <taxon>Bacillota</taxon>
        <taxon>Erysipelotrichia</taxon>
        <taxon>Erysipelotrichales</taxon>
        <taxon>Erysipelotrichaceae</taxon>
        <taxon>Erysipelothrix</taxon>
    </lineage>
</organism>
<dbReference type="PANTHER" id="PTHR38445:SF7">
    <property type="entry name" value="GNTR-FAMILY TRANSCRIPTIONAL REGULATOR"/>
    <property type="match status" value="1"/>
</dbReference>
<evidence type="ECO:0000259" key="4">
    <source>
        <dbReference type="PROSITE" id="PS50949"/>
    </source>
</evidence>
<dbReference type="AlphaFoldDB" id="A0AAU9VFU3"/>
<dbReference type="CDD" id="cd07377">
    <property type="entry name" value="WHTH_GntR"/>
    <property type="match status" value="1"/>
</dbReference>
<dbReference type="InterPro" id="IPR000524">
    <property type="entry name" value="Tscrpt_reg_HTH_GntR"/>
</dbReference>
<evidence type="ECO:0000313" key="8">
    <source>
        <dbReference type="Proteomes" id="UP001154111"/>
    </source>
</evidence>
<dbReference type="SUPFAM" id="SSF46785">
    <property type="entry name" value="Winged helix' DNA-binding domain"/>
    <property type="match status" value="1"/>
</dbReference>
<gene>
    <name evidence="5" type="primary">ytrA_3</name>
    <name evidence="6" type="synonym">ytrA_1</name>
    <name evidence="5" type="ORF">ERYAMS2_00638</name>
    <name evidence="6" type="ORF">ERYAMS_00348</name>
</gene>
<dbReference type="Proteomes" id="UP001154095">
    <property type="component" value="Chromosome"/>
</dbReference>
<dbReference type="GO" id="GO:0003700">
    <property type="term" value="F:DNA-binding transcription factor activity"/>
    <property type="evidence" value="ECO:0007669"/>
    <property type="project" value="InterPro"/>
</dbReference>
<evidence type="ECO:0000256" key="3">
    <source>
        <dbReference type="ARBA" id="ARBA00023163"/>
    </source>
</evidence>
<protein>
    <submittedName>
        <fullName evidence="5">GntR family transcriptional regulator</fullName>
    </submittedName>
</protein>
<dbReference type="InterPro" id="IPR036388">
    <property type="entry name" value="WH-like_DNA-bd_sf"/>
</dbReference>
<sequence>MNIYIKTEYDLPIYEQIVVQIKQAIGKGTLKPHEAMPSIRFLAKELQVSVITTKRAYEELEKAGYLYTIPSKGSYVSELGKDKLYKDSVSSIESHLDSIITIAKNAEISKQDLIELLDAAYEKE</sequence>
<dbReference type="GO" id="GO:0003677">
    <property type="term" value="F:DNA binding"/>
    <property type="evidence" value="ECO:0007669"/>
    <property type="project" value="UniProtKB-KW"/>
</dbReference>
<feature type="domain" description="HTH gntR-type" evidence="4">
    <location>
        <begin position="11"/>
        <end position="79"/>
    </location>
</feature>
<dbReference type="PANTHER" id="PTHR38445">
    <property type="entry name" value="HTH-TYPE TRANSCRIPTIONAL REPRESSOR YTRA"/>
    <property type="match status" value="1"/>
</dbReference>
<keyword evidence="7" id="KW-1185">Reference proteome</keyword>
<evidence type="ECO:0000256" key="2">
    <source>
        <dbReference type="ARBA" id="ARBA00023125"/>
    </source>
</evidence>
<dbReference type="Gene3D" id="1.10.10.10">
    <property type="entry name" value="Winged helix-like DNA-binding domain superfamily/Winged helix DNA-binding domain"/>
    <property type="match status" value="1"/>
</dbReference>
<accession>A0AAU9VFU3</accession>
<keyword evidence="3" id="KW-0804">Transcription</keyword>
<dbReference type="RefSeq" id="WP_254007273.1">
    <property type="nucleotide sequence ID" value="NZ_OW659477.1"/>
</dbReference>
<dbReference type="InterPro" id="IPR036390">
    <property type="entry name" value="WH_DNA-bd_sf"/>
</dbReference>
<dbReference type="PROSITE" id="PS50949">
    <property type="entry name" value="HTH_GNTR"/>
    <property type="match status" value="1"/>
</dbReference>
<evidence type="ECO:0000313" key="5">
    <source>
        <dbReference type="EMBL" id="CAH2761307.1"/>
    </source>
</evidence>
<keyword evidence="1" id="KW-0805">Transcription regulation</keyword>
<keyword evidence="2" id="KW-0238">DNA-binding</keyword>
<evidence type="ECO:0000313" key="7">
    <source>
        <dbReference type="Proteomes" id="UP001154095"/>
    </source>
</evidence>
<dbReference type="SMART" id="SM00345">
    <property type="entry name" value="HTH_GNTR"/>
    <property type="match status" value="1"/>
</dbReference>
<proteinExistence type="predicted"/>